<dbReference type="InterPro" id="IPR018486">
    <property type="entry name" value="Hemopexin_CS"/>
</dbReference>
<dbReference type="EMBL" id="BDGG01000017">
    <property type="protein sequence ID" value="GAV08378.1"/>
    <property type="molecule type" value="Genomic_DNA"/>
</dbReference>
<evidence type="ECO:0000313" key="3">
    <source>
        <dbReference type="EMBL" id="GAV08378.1"/>
    </source>
</evidence>
<proteinExistence type="predicted"/>
<reference evidence="3 4" key="1">
    <citation type="journal article" date="2016" name="Nat. Commun.">
        <title>Extremotolerant tardigrade genome and improved radiotolerance of human cultured cells by tardigrade-unique protein.</title>
        <authorList>
            <person name="Hashimoto T."/>
            <person name="Horikawa D.D."/>
            <person name="Saito Y."/>
            <person name="Kuwahara H."/>
            <person name="Kozuka-Hata H."/>
            <person name="Shin-I T."/>
            <person name="Minakuchi Y."/>
            <person name="Ohishi K."/>
            <person name="Motoyama A."/>
            <person name="Aizu T."/>
            <person name="Enomoto A."/>
            <person name="Kondo K."/>
            <person name="Tanaka S."/>
            <person name="Hara Y."/>
            <person name="Koshikawa S."/>
            <person name="Sagara H."/>
            <person name="Miura T."/>
            <person name="Yokobori S."/>
            <person name="Miyagawa K."/>
            <person name="Suzuki Y."/>
            <person name="Kubo T."/>
            <person name="Oyama M."/>
            <person name="Kohara Y."/>
            <person name="Fujiyama A."/>
            <person name="Arakawa K."/>
            <person name="Katayama T."/>
            <person name="Toyoda A."/>
            <person name="Kunieda T."/>
        </authorList>
    </citation>
    <scope>NUCLEOTIDE SEQUENCE [LARGE SCALE GENOMIC DNA]</scope>
    <source>
        <strain evidence="3 4">YOKOZUNA-1</strain>
    </source>
</reference>
<accession>A0A1D1W801</accession>
<dbReference type="AlphaFoldDB" id="A0A1D1W801"/>
<feature type="signal peptide" evidence="2">
    <location>
        <begin position="1"/>
        <end position="27"/>
    </location>
</feature>
<dbReference type="InterPro" id="IPR018487">
    <property type="entry name" value="Hemopexin-like_repeat"/>
</dbReference>
<dbReference type="SMART" id="SM00120">
    <property type="entry name" value="HX"/>
    <property type="match status" value="3"/>
</dbReference>
<feature type="repeat" description="Hemopexin" evidence="1">
    <location>
        <begin position="137"/>
        <end position="188"/>
    </location>
</feature>
<sequence length="389" mass="43290">MSNISTLLEFTMMSILSLFLLLITVDGNPRQKRVVWLGVKYVPMKNGTFGKIRPFKPYMATSPRPAQTWTALPASPLTNPPIPSTRPTAPTSGATATITTIPTIPTTATAFWLTAPTVNSAAIPLHVPSTNLQLCSPDFVPQVVVQTGDGNTFVFQGDHYWQVMDFQGNVVDNRMKAGSKIAKDWPGLPNNLDAAITLADGTTLFFKDDRFYVFWNKMPREPATGFIEAAFPYMPPADIDAAFMTNTSLVFIKGPSFYLFGVEQFPFVQRGNTVSSCYSIRTQKPFFPHVNYSVQIDMGLPDLPVESAVNLSDGLAYLIVENIVYQMDTSSLQVISTFPTQSLYGCLEPLKHRKMHLRPYGRQFHPEISDLKSWTAAMLSFKQYNDVTL</sequence>
<dbReference type="Gene3D" id="2.110.10.10">
    <property type="entry name" value="Hemopexin-like domain"/>
    <property type="match status" value="1"/>
</dbReference>
<name>A0A1D1W801_RAMVA</name>
<organism evidence="3 4">
    <name type="scientific">Ramazzottius varieornatus</name>
    <name type="common">Water bear</name>
    <name type="synonym">Tardigrade</name>
    <dbReference type="NCBI Taxonomy" id="947166"/>
    <lineage>
        <taxon>Eukaryota</taxon>
        <taxon>Metazoa</taxon>
        <taxon>Ecdysozoa</taxon>
        <taxon>Tardigrada</taxon>
        <taxon>Eutardigrada</taxon>
        <taxon>Parachela</taxon>
        <taxon>Hypsibioidea</taxon>
        <taxon>Ramazzottiidae</taxon>
        <taxon>Ramazzottius</taxon>
    </lineage>
</organism>
<dbReference type="OrthoDB" id="406838at2759"/>
<keyword evidence="2" id="KW-0732">Signal</keyword>
<protein>
    <recommendedName>
        <fullName evidence="5">Hemopexin</fullName>
    </recommendedName>
</protein>
<feature type="repeat" description="Hemopexin" evidence="1">
    <location>
        <begin position="189"/>
        <end position="229"/>
    </location>
</feature>
<dbReference type="Proteomes" id="UP000186922">
    <property type="component" value="Unassembled WGS sequence"/>
</dbReference>
<keyword evidence="4" id="KW-1185">Reference proteome</keyword>
<dbReference type="PROSITE" id="PS00024">
    <property type="entry name" value="HEMOPEXIN"/>
    <property type="match status" value="1"/>
</dbReference>
<evidence type="ECO:0000313" key="4">
    <source>
        <dbReference type="Proteomes" id="UP000186922"/>
    </source>
</evidence>
<evidence type="ECO:0000256" key="1">
    <source>
        <dbReference type="PROSITE-ProRule" id="PRU01011"/>
    </source>
</evidence>
<dbReference type="SUPFAM" id="SSF50923">
    <property type="entry name" value="Hemopexin-like domain"/>
    <property type="match status" value="1"/>
</dbReference>
<comment type="caution">
    <text evidence="3">The sequence shown here is derived from an EMBL/GenBank/DDBJ whole genome shotgun (WGS) entry which is preliminary data.</text>
</comment>
<gene>
    <name evidence="3" type="primary">RvY_18081</name>
    <name evidence="3" type="synonym">RvY_18081.1</name>
    <name evidence="3" type="ORF">RvY_18081-1</name>
</gene>
<dbReference type="InterPro" id="IPR036375">
    <property type="entry name" value="Hemopexin-like_dom_sf"/>
</dbReference>
<evidence type="ECO:0000256" key="2">
    <source>
        <dbReference type="SAM" id="SignalP"/>
    </source>
</evidence>
<evidence type="ECO:0008006" key="5">
    <source>
        <dbReference type="Google" id="ProtNLM"/>
    </source>
</evidence>
<dbReference type="STRING" id="947166.A0A1D1W801"/>
<dbReference type="PROSITE" id="PS51642">
    <property type="entry name" value="HEMOPEXIN_2"/>
    <property type="match status" value="2"/>
</dbReference>
<feature type="chain" id="PRO_5008899304" description="Hemopexin" evidence="2">
    <location>
        <begin position="28"/>
        <end position="389"/>
    </location>
</feature>